<dbReference type="OrthoDB" id="6505564at2759"/>
<keyword evidence="2" id="KW-0813">Transport</keyword>
<feature type="transmembrane region" description="Helical" evidence="7">
    <location>
        <begin position="194"/>
        <end position="216"/>
    </location>
</feature>
<evidence type="ECO:0000256" key="1">
    <source>
        <dbReference type="ARBA" id="ARBA00004141"/>
    </source>
</evidence>
<feature type="transmembrane region" description="Helical" evidence="7">
    <location>
        <begin position="309"/>
        <end position="328"/>
    </location>
</feature>
<organism evidence="9 10">
    <name type="scientific">Leptotrombidium deliense</name>
    <dbReference type="NCBI Taxonomy" id="299467"/>
    <lineage>
        <taxon>Eukaryota</taxon>
        <taxon>Metazoa</taxon>
        <taxon>Ecdysozoa</taxon>
        <taxon>Arthropoda</taxon>
        <taxon>Chelicerata</taxon>
        <taxon>Arachnida</taxon>
        <taxon>Acari</taxon>
        <taxon>Acariformes</taxon>
        <taxon>Trombidiformes</taxon>
        <taxon>Prostigmata</taxon>
        <taxon>Anystina</taxon>
        <taxon>Parasitengona</taxon>
        <taxon>Trombiculoidea</taxon>
        <taxon>Trombiculidae</taxon>
        <taxon>Leptotrombidium</taxon>
    </lineage>
</organism>
<protein>
    <submittedName>
        <fullName evidence="9">MFS-type transporter-like protein</fullName>
    </submittedName>
</protein>
<feature type="domain" description="Major facilitator superfamily (MFS) profile" evidence="8">
    <location>
        <begin position="62"/>
        <end position="469"/>
    </location>
</feature>
<dbReference type="InterPro" id="IPR036259">
    <property type="entry name" value="MFS_trans_sf"/>
</dbReference>
<gene>
    <name evidence="9" type="ORF">B4U80_00052</name>
</gene>
<proteinExistence type="predicted"/>
<evidence type="ECO:0000256" key="5">
    <source>
        <dbReference type="ARBA" id="ARBA00023136"/>
    </source>
</evidence>
<evidence type="ECO:0000259" key="8">
    <source>
        <dbReference type="PROSITE" id="PS50850"/>
    </source>
</evidence>
<dbReference type="AlphaFoldDB" id="A0A443SR07"/>
<dbReference type="Gene3D" id="1.20.1250.20">
    <property type="entry name" value="MFS general substrate transporter like domains"/>
    <property type="match status" value="2"/>
</dbReference>
<sequence>MVETDFLSPFPLCSIHKIHEMLEILFAATLAFLVFSTCCPNDLHKIFKSVNNCKKDQSEKIKMKLLSNNSKFKTASVSVIAPFFPIEAANKGISASMAGYVFSVNGITLIIMNAIVGKILPFLGNKVGLSIGILLLGPANILFGLLDNINDSDYFITLCFITRILEAIGSAFITTTSFTTIMKLCPKNFSKEIAINETCVSMGFMFGPVIGSSLYAIGGYRLPFIVLGVAVLINLPLIVLLVKQYRKHDSSETETCVNDSQMSITYKKLISIFDIWLLCLINLMIAINFGSFEISFGLHLESYNIGPKLSGILFFIPSAAYGVGATFVGYQFTKTNRDNYFIYGLCTLTIGLLCIGPFSFYVIGPTLGASIFERFGYANLMTTIACMNLFVILITCWTANLSSPLECDRMGSSGSSSVIDDNEGEDSEAKTEESVVELLEDFCEIDDSEEAVGSGCSRLTASYLLRSNK</sequence>
<comment type="caution">
    <text evidence="9">The sequence shown here is derived from an EMBL/GenBank/DDBJ whole genome shotgun (WGS) entry which is preliminary data.</text>
</comment>
<dbReference type="EMBL" id="NCKV01000700">
    <property type="protein sequence ID" value="RWS29958.1"/>
    <property type="molecule type" value="Genomic_DNA"/>
</dbReference>
<dbReference type="GO" id="GO:0022857">
    <property type="term" value="F:transmembrane transporter activity"/>
    <property type="evidence" value="ECO:0007669"/>
    <property type="project" value="InterPro"/>
</dbReference>
<evidence type="ECO:0000313" key="9">
    <source>
        <dbReference type="EMBL" id="RWS29958.1"/>
    </source>
</evidence>
<dbReference type="PANTHER" id="PTHR23506">
    <property type="entry name" value="GH10249P"/>
    <property type="match status" value="1"/>
</dbReference>
<keyword evidence="10" id="KW-1185">Reference proteome</keyword>
<dbReference type="PROSITE" id="PS50850">
    <property type="entry name" value="MFS"/>
    <property type="match status" value="1"/>
</dbReference>
<feature type="transmembrane region" description="Helical" evidence="7">
    <location>
        <begin position="340"/>
        <end position="363"/>
    </location>
</feature>
<dbReference type="InterPro" id="IPR020846">
    <property type="entry name" value="MFS_dom"/>
</dbReference>
<comment type="subcellular location">
    <subcellularLocation>
        <location evidence="1">Membrane</location>
        <topology evidence="1">Multi-pass membrane protein</topology>
    </subcellularLocation>
</comment>
<evidence type="ECO:0000313" key="10">
    <source>
        <dbReference type="Proteomes" id="UP000288716"/>
    </source>
</evidence>
<keyword evidence="5 7" id="KW-0472">Membrane</keyword>
<evidence type="ECO:0000256" key="4">
    <source>
        <dbReference type="ARBA" id="ARBA00022989"/>
    </source>
</evidence>
<keyword evidence="3 7" id="KW-0812">Transmembrane</keyword>
<dbReference type="GO" id="GO:0016020">
    <property type="term" value="C:membrane"/>
    <property type="evidence" value="ECO:0007669"/>
    <property type="project" value="UniProtKB-SubCell"/>
</dbReference>
<reference evidence="9 10" key="1">
    <citation type="journal article" date="2018" name="Gigascience">
        <title>Genomes of trombidid mites reveal novel predicted allergens and laterally-transferred genes associated with secondary metabolism.</title>
        <authorList>
            <person name="Dong X."/>
            <person name="Chaisiri K."/>
            <person name="Xia D."/>
            <person name="Armstrong S.D."/>
            <person name="Fang Y."/>
            <person name="Donnelly M.J."/>
            <person name="Kadowaki T."/>
            <person name="McGarry J.W."/>
            <person name="Darby A.C."/>
            <person name="Makepeace B.L."/>
        </authorList>
    </citation>
    <scope>NUCLEOTIDE SEQUENCE [LARGE SCALE GENOMIC DNA]</scope>
    <source>
        <strain evidence="9">UoL-UT</strain>
    </source>
</reference>
<feature type="transmembrane region" description="Helical" evidence="7">
    <location>
        <begin position="97"/>
        <end position="115"/>
    </location>
</feature>
<dbReference type="InterPro" id="IPR050930">
    <property type="entry name" value="MFS_Vesicular_Transporter"/>
</dbReference>
<feature type="transmembrane region" description="Helical" evidence="7">
    <location>
        <begin position="375"/>
        <end position="400"/>
    </location>
</feature>
<feature type="transmembrane region" description="Helical" evidence="7">
    <location>
        <begin position="222"/>
        <end position="242"/>
    </location>
</feature>
<dbReference type="VEuPathDB" id="VectorBase:LDEU002081"/>
<feature type="transmembrane region" description="Helical" evidence="7">
    <location>
        <begin position="269"/>
        <end position="289"/>
    </location>
</feature>
<dbReference type="STRING" id="299467.A0A443SR07"/>
<dbReference type="Pfam" id="PF07690">
    <property type="entry name" value="MFS_1"/>
    <property type="match status" value="1"/>
</dbReference>
<feature type="region of interest" description="Disordered" evidence="6">
    <location>
        <begin position="412"/>
        <end position="432"/>
    </location>
</feature>
<dbReference type="PANTHER" id="PTHR23506:SF26">
    <property type="entry name" value="MFS-TYPE TRANSPORTER SLC18B1"/>
    <property type="match status" value="1"/>
</dbReference>
<feature type="transmembrane region" description="Helical" evidence="7">
    <location>
        <begin position="127"/>
        <end position="146"/>
    </location>
</feature>
<dbReference type="InterPro" id="IPR011701">
    <property type="entry name" value="MFS"/>
</dbReference>
<name>A0A443SR07_9ACAR</name>
<keyword evidence="4 7" id="KW-1133">Transmembrane helix</keyword>
<evidence type="ECO:0000256" key="2">
    <source>
        <dbReference type="ARBA" id="ARBA00022448"/>
    </source>
</evidence>
<accession>A0A443SR07</accession>
<evidence type="ECO:0000256" key="7">
    <source>
        <dbReference type="SAM" id="Phobius"/>
    </source>
</evidence>
<evidence type="ECO:0000256" key="3">
    <source>
        <dbReference type="ARBA" id="ARBA00022692"/>
    </source>
</evidence>
<dbReference type="SUPFAM" id="SSF103473">
    <property type="entry name" value="MFS general substrate transporter"/>
    <property type="match status" value="1"/>
</dbReference>
<dbReference type="Proteomes" id="UP000288716">
    <property type="component" value="Unassembled WGS sequence"/>
</dbReference>
<evidence type="ECO:0000256" key="6">
    <source>
        <dbReference type="SAM" id="MobiDB-lite"/>
    </source>
</evidence>
<feature type="transmembrane region" description="Helical" evidence="7">
    <location>
        <begin position="152"/>
        <end position="173"/>
    </location>
</feature>